<evidence type="ECO:0000313" key="1">
    <source>
        <dbReference type="EMBL" id="KAJ8891337.1"/>
    </source>
</evidence>
<accession>A0ABQ9I4A7</accession>
<sequence>MQPDADTSVKKLVPLWPEGKPISSTKIADIDSIMHLIPADAKEFYVRLIADNANEDDIDGFNGNFYFDIVTE</sequence>
<organism evidence="1 2">
    <name type="scientific">Dryococelus australis</name>
    <dbReference type="NCBI Taxonomy" id="614101"/>
    <lineage>
        <taxon>Eukaryota</taxon>
        <taxon>Metazoa</taxon>
        <taxon>Ecdysozoa</taxon>
        <taxon>Arthropoda</taxon>
        <taxon>Hexapoda</taxon>
        <taxon>Insecta</taxon>
        <taxon>Pterygota</taxon>
        <taxon>Neoptera</taxon>
        <taxon>Polyneoptera</taxon>
        <taxon>Phasmatodea</taxon>
        <taxon>Verophasmatodea</taxon>
        <taxon>Anareolatae</taxon>
        <taxon>Phasmatidae</taxon>
        <taxon>Eurycanthinae</taxon>
        <taxon>Dryococelus</taxon>
    </lineage>
</organism>
<comment type="caution">
    <text evidence="1">The sequence shown here is derived from an EMBL/GenBank/DDBJ whole genome shotgun (WGS) entry which is preliminary data.</text>
</comment>
<gene>
    <name evidence="1" type="ORF">PR048_010853</name>
</gene>
<name>A0ABQ9I4A7_9NEOP</name>
<evidence type="ECO:0000313" key="2">
    <source>
        <dbReference type="Proteomes" id="UP001159363"/>
    </source>
</evidence>
<dbReference type="Proteomes" id="UP001159363">
    <property type="component" value="Chromosome 3"/>
</dbReference>
<keyword evidence="2" id="KW-1185">Reference proteome</keyword>
<reference evidence="1 2" key="1">
    <citation type="submission" date="2023-02" db="EMBL/GenBank/DDBJ databases">
        <title>LHISI_Scaffold_Assembly.</title>
        <authorList>
            <person name="Stuart O.P."/>
            <person name="Cleave R."/>
            <person name="Magrath M.J.L."/>
            <person name="Mikheyev A.S."/>
        </authorList>
    </citation>
    <scope>NUCLEOTIDE SEQUENCE [LARGE SCALE GENOMIC DNA]</scope>
    <source>
        <strain evidence="1">Daus_M_001</strain>
        <tissue evidence="1">Leg muscle</tissue>
    </source>
</reference>
<proteinExistence type="predicted"/>
<protein>
    <submittedName>
        <fullName evidence="1">Uncharacterized protein</fullName>
    </submittedName>
</protein>
<dbReference type="EMBL" id="JARBHB010000003">
    <property type="protein sequence ID" value="KAJ8891337.1"/>
    <property type="molecule type" value="Genomic_DNA"/>
</dbReference>